<dbReference type="RefSeq" id="WP_068769048.1">
    <property type="nucleotide sequence ID" value="NZ_CP109796.1"/>
</dbReference>
<dbReference type="GO" id="GO:0016757">
    <property type="term" value="F:glycosyltransferase activity"/>
    <property type="evidence" value="ECO:0007669"/>
    <property type="project" value="UniProtKB-KW"/>
</dbReference>
<evidence type="ECO:0000256" key="7">
    <source>
        <dbReference type="ARBA" id="ARBA00022984"/>
    </source>
</evidence>
<evidence type="ECO:0000313" key="12">
    <source>
        <dbReference type="Proteomes" id="UP000078486"/>
    </source>
</evidence>
<dbReference type="GO" id="GO:0071972">
    <property type="term" value="F:peptidoglycan L,D-transpeptidase activity"/>
    <property type="evidence" value="ECO:0007669"/>
    <property type="project" value="TreeGrafter"/>
</dbReference>
<comment type="pathway">
    <text evidence="1 9">Cell wall biogenesis; peptidoglycan biosynthesis.</text>
</comment>
<evidence type="ECO:0000256" key="4">
    <source>
        <dbReference type="ARBA" id="ARBA00022679"/>
    </source>
</evidence>
<dbReference type="EMBL" id="LRRQ01000039">
    <property type="protein sequence ID" value="OAM91149.1"/>
    <property type="molecule type" value="Genomic_DNA"/>
</dbReference>
<evidence type="ECO:0000256" key="1">
    <source>
        <dbReference type="ARBA" id="ARBA00004752"/>
    </source>
</evidence>
<proteinExistence type="inferred from homology"/>
<dbReference type="PROSITE" id="PS52029">
    <property type="entry name" value="LD_TPASE"/>
    <property type="match status" value="1"/>
</dbReference>
<gene>
    <name evidence="11" type="ORF">AW736_04520</name>
</gene>
<evidence type="ECO:0000256" key="3">
    <source>
        <dbReference type="ARBA" id="ARBA00022676"/>
    </source>
</evidence>
<dbReference type="PANTHER" id="PTHR30582">
    <property type="entry name" value="L,D-TRANSPEPTIDASE"/>
    <property type="match status" value="1"/>
</dbReference>
<sequence>MNKPLELVTKTCAALGIKPTERILLARISTQTMQFFRGGELVRGYVISTSRRPPSNLKDSLGTPRGLHAITERIGAGQPPGMVFKGRVPTGRHFGEYDLPPDDDREGGALITSRILWLGGLEDGVNRGGDVDTHDRYIYIHGTNREHLIGRPQSSGCVLLRNLDIIGLYEEVRAGDMVMIVD</sequence>
<dbReference type="GO" id="GO:0071555">
    <property type="term" value="P:cell wall organization"/>
    <property type="evidence" value="ECO:0007669"/>
    <property type="project" value="UniProtKB-UniRule"/>
</dbReference>
<keyword evidence="5" id="KW-0378">Hydrolase</keyword>
<evidence type="ECO:0000256" key="6">
    <source>
        <dbReference type="ARBA" id="ARBA00022960"/>
    </source>
</evidence>
<dbReference type="AlphaFoldDB" id="A0A178IPI6"/>
<dbReference type="InterPro" id="IPR038063">
    <property type="entry name" value="Transpep_catalytic_dom"/>
</dbReference>
<keyword evidence="6 9" id="KW-0133">Cell shape</keyword>
<dbReference type="CDD" id="cd16913">
    <property type="entry name" value="YkuD_like"/>
    <property type="match status" value="1"/>
</dbReference>
<dbReference type="STRING" id="1184151.AW736_04520"/>
<keyword evidence="7 9" id="KW-0573">Peptidoglycan synthesis</keyword>
<evidence type="ECO:0000259" key="10">
    <source>
        <dbReference type="PROSITE" id="PS52029"/>
    </source>
</evidence>
<feature type="active site" description="Proton donor/acceptor" evidence="9">
    <location>
        <position position="141"/>
    </location>
</feature>
<keyword evidence="12" id="KW-1185">Reference proteome</keyword>
<accession>A0A178IPI6</accession>
<protein>
    <recommendedName>
        <fullName evidence="10">L,D-TPase catalytic domain-containing protein</fullName>
    </recommendedName>
</protein>
<evidence type="ECO:0000256" key="2">
    <source>
        <dbReference type="ARBA" id="ARBA00005992"/>
    </source>
</evidence>
<dbReference type="PANTHER" id="PTHR30582:SF24">
    <property type="entry name" value="L,D-TRANSPEPTIDASE ERFK_SRFK-RELATED"/>
    <property type="match status" value="1"/>
</dbReference>
<dbReference type="OrthoDB" id="9787225at2"/>
<dbReference type="GO" id="GO:0018104">
    <property type="term" value="P:peptidoglycan-protein cross-linking"/>
    <property type="evidence" value="ECO:0007669"/>
    <property type="project" value="TreeGrafter"/>
</dbReference>
<dbReference type="GO" id="GO:0008360">
    <property type="term" value="P:regulation of cell shape"/>
    <property type="evidence" value="ECO:0007669"/>
    <property type="project" value="UniProtKB-UniRule"/>
</dbReference>
<keyword evidence="3" id="KW-0328">Glycosyltransferase</keyword>
<evidence type="ECO:0000256" key="5">
    <source>
        <dbReference type="ARBA" id="ARBA00022801"/>
    </source>
</evidence>
<organism evidence="11 12">
    <name type="scientific">Termitidicoccus mucosus</name>
    <dbReference type="NCBI Taxonomy" id="1184151"/>
    <lineage>
        <taxon>Bacteria</taxon>
        <taxon>Pseudomonadati</taxon>
        <taxon>Verrucomicrobiota</taxon>
        <taxon>Opitutia</taxon>
        <taxon>Opitutales</taxon>
        <taxon>Opitutaceae</taxon>
        <taxon>Termitidicoccus</taxon>
    </lineage>
</organism>
<keyword evidence="8 9" id="KW-0961">Cell wall biogenesis/degradation</keyword>
<feature type="domain" description="L,D-TPase catalytic" evidence="10">
    <location>
        <begin position="22"/>
        <end position="181"/>
    </location>
</feature>
<evidence type="ECO:0000313" key="11">
    <source>
        <dbReference type="EMBL" id="OAM91149.1"/>
    </source>
</evidence>
<comment type="caution">
    <text evidence="11">The sequence shown here is derived from an EMBL/GenBank/DDBJ whole genome shotgun (WGS) entry which is preliminary data.</text>
</comment>
<dbReference type="GO" id="GO:0005576">
    <property type="term" value="C:extracellular region"/>
    <property type="evidence" value="ECO:0007669"/>
    <property type="project" value="TreeGrafter"/>
</dbReference>
<reference evidence="11 12" key="1">
    <citation type="submission" date="2016-01" db="EMBL/GenBank/DDBJ databases">
        <title>High potential of lignocellulose degradation of a new Verrucomicrobia species.</title>
        <authorList>
            <person name="Wang Y."/>
            <person name="Shi Y."/>
            <person name="Qiu Z."/>
            <person name="Liu S."/>
            <person name="Yang H."/>
        </authorList>
    </citation>
    <scope>NUCLEOTIDE SEQUENCE [LARGE SCALE GENOMIC DNA]</scope>
    <source>
        <strain evidence="11 12">TSB47</strain>
    </source>
</reference>
<evidence type="ECO:0000256" key="9">
    <source>
        <dbReference type="PROSITE-ProRule" id="PRU01373"/>
    </source>
</evidence>
<dbReference type="UniPathway" id="UPA00219"/>
<dbReference type="InterPro" id="IPR005490">
    <property type="entry name" value="LD_TPept_cat_dom"/>
</dbReference>
<name>A0A178IPI6_9BACT</name>
<dbReference type="Pfam" id="PF03734">
    <property type="entry name" value="YkuD"/>
    <property type="match status" value="1"/>
</dbReference>
<dbReference type="Gene3D" id="2.40.440.10">
    <property type="entry name" value="L,D-transpeptidase catalytic domain-like"/>
    <property type="match status" value="1"/>
</dbReference>
<comment type="similarity">
    <text evidence="2">Belongs to the YkuD family.</text>
</comment>
<feature type="active site" description="Nucleophile" evidence="9">
    <location>
        <position position="157"/>
    </location>
</feature>
<dbReference type="Proteomes" id="UP000078486">
    <property type="component" value="Unassembled WGS sequence"/>
</dbReference>
<evidence type="ECO:0000256" key="8">
    <source>
        <dbReference type="ARBA" id="ARBA00023316"/>
    </source>
</evidence>
<dbReference type="SUPFAM" id="SSF141523">
    <property type="entry name" value="L,D-transpeptidase catalytic domain-like"/>
    <property type="match status" value="1"/>
</dbReference>
<keyword evidence="4" id="KW-0808">Transferase</keyword>
<dbReference type="InterPro" id="IPR050979">
    <property type="entry name" value="LD-transpeptidase"/>
</dbReference>